<keyword evidence="3" id="KW-1185">Reference proteome</keyword>
<evidence type="ECO:0000313" key="2">
    <source>
        <dbReference type="EMBL" id="ROW07667.1"/>
    </source>
</evidence>
<feature type="domain" description="Heterokaryon incompatibility" evidence="1">
    <location>
        <begin position="64"/>
        <end position="153"/>
    </location>
</feature>
<dbReference type="STRING" id="356882.A0A423WW18"/>
<dbReference type="EMBL" id="LKEA01000007">
    <property type="protein sequence ID" value="ROW07667.1"/>
    <property type="molecule type" value="Genomic_DNA"/>
</dbReference>
<dbReference type="Proteomes" id="UP000283895">
    <property type="component" value="Unassembled WGS sequence"/>
</dbReference>
<organism evidence="2 3">
    <name type="scientific">Cytospora schulzeri</name>
    <dbReference type="NCBI Taxonomy" id="448051"/>
    <lineage>
        <taxon>Eukaryota</taxon>
        <taxon>Fungi</taxon>
        <taxon>Dikarya</taxon>
        <taxon>Ascomycota</taxon>
        <taxon>Pezizomycotina</taxon>
        <taxon>Sordariomycetes</taxon>
        <taxon>Sordariomycetidae</taxon>
        <taxon>Diaporthales</taxon>
        <taxon>Cytosporaceae</taxon>
        <taxon>Cytospora</taxon>
    </lineage>
</organism>
<evidence type="ECO:0000259" key="1">
    <source>
        <dbReference type="Pfam" id="PF06985"/>
    </source>
</evidence>
<dbReference type="InterPro" id="IPR052895">
    <property type="entry name" value="HetReg/Transcr_Mod"/>
</dbReference>
<comment type="caution">
    <text evidence="2">The sequence shown here is derived from an EMBL/GenBank/DDBJ whole genome shotgun (WGS) entry which is preliminary data.</text>
</comment>
<dbReference type="AlphaFoldDB" id="A0A423WW18"/>
<dbReference type="OrthoDB" id="674604at2759"/>
<dbReference type="PANTHER" id="PTHR24148:SF64">
    <property type="entry name" value="HETEROKARYON INCOMPATIBILITY DOMAIN-CONTAINING PROTEIN"/>
    <property type="match status" value="1"/>
</dbReference>
<dbReference type="Pfam" id="PF06985">
    <property type="entry name" value="HET"/>
    <property type="match status" value="1"/>
</dbReference>
<dbReference type="InterPro" id="IPR010730">
    <property type="entry name" value="HET"/>
</dbReference>
<sequence>MSPLANGFVLTPVCEVPHLELPGSIVSLNSVPQRFRFLDGDTFLDENMLRIVEYSAMSLSDIQYAAVSYPWRDLQMPPNDTPPEGSFGVEGAKHADPISIDVLRTVCLAARIYGVSLVWIDRLCILQNNRDDKNWQIQRMFEVYASCSVCLVVPGGLVRLAGLAETTTWADRAWTLQEAVAPSGEQKLNCVFGFSHESYGDFLEEQCNMMGLNEKFADFLRRSKQNPLQHTVEPAKSAMCTLSKLFHLMWGCTGAFKFHQPGLQEWEYHTRFPVRIVHTPSARLLQRAMDLGGMHLWRAAYARSSSRPVDMIFSIMGLFNVSLPVAQFRSTDRTRATIKLLQKLMANRRPATWLYIAPDMAPSPELSTLPVMPETSESGRAYVHAKERTIMASDAIQSEGLWKAEGAPVGRVDDSGYFTFWARGAPVVQNSGPLFDGPRHEDIHRLLASKN</sequence>
<dbReference type="PANTHER" id="PTHR24148">
    <property type="entry name" value="ANKYRIN REPEAT DOMAIN-CONTAINING PROTEIN 39 HOMOLOG-RELATED"/>
    <property type="match status" value="1"/>
</dbReference>
<evidence type="ECO:0000313" key="3">
    <source>
        <dbReference type="Proteomes" id="UP000283895"/>
    </source>
</evidence>
<proteinExistence type="predicted"/>
<gene>
    <name evidence="2" type="ORF">VMCG_03361</name>
</gene>
<name>A0A423WW18_9PEZI</name>
<protein>
    <recommendedName>
        <fullName evidence="1">Heterokaryon incompatibility domain-containing protein</fullName>
    </recommendedName>
</protein>
<accession>A0A423WW18</accession>
<reference evidence="2 3" key="1">
    <citation type="submission" date="2015-09" db="EMBL/GenBank/DDBJ databases">
        <title>Host preference determinants of Valsa canker pathogens revealed by comparative genomics.</title>
        <authorList>
            <person name="Yin Z."/>
            <person name="Huang L."/>
        </authorList>
    </citation>
    <scope>NUCLEOTIDE SEQUENCE [LARGE SCALE GENOMIC DNA]</scope>
    <source>
        <strain evidence="2 3">03-1</strain>
    </source>
</reference>